<protein>
    <submittedName>
        <fullName evidence="9">CCAAT/enhancer-binding protein</fullName>
    </submittedName>
</protein>
<dbReference type="Gene3D" id="1.20.5.170">
    <property type="match status" value="1"/>
</dbReference>
<evidence type="ECO:0000256" key="1">
    <source>
        <dbReference type="ARBA" id="ARBA00004123"/>
    </source>
</evidence>
<keyword evidence="5" id="KW-0804">Transcription</keyword>
<reference evidence="9" key="1">
    <citation type="journal article" date="1996" name="Proc. Natl. Acad. Sci. U.S.A.">
        <title>A cDNA library enriched in sequences up-regulated in an identified reinnervating neuron.</title>
        <authorList>
            <person name="Korneev S.A."/>
            <person name="Fedorov A.N."/>
            <person name="Blackshaw S.E."/>
            <person name="Davies J.A."/>
        </authorList>
    </citation>
    <scope>NUCLEOTIDE SEQUENCE</scope>
</reference>
<feature type="domain" description="BZIP" evidence="8">
    <location>
        <begin position="11"/>
        <end position="74"/>
    </location>
</feature>
<comment type="similarity">
    <text evidence="2">Belongs to the bZIP family. C/EBP subfamily.</text>
</comment>
<dbReference type="SUPFAM" id="SSF57959">
    <property type="entry name" value="Leucine zipper domain"/>
    <property type="match status" value="1"/>
</dbReference>
<dbReference type="GO" id="GO:0000978">
    <property type="term" value="F:RNA polymerase II cis-regulatory region sequence-specific DNA binding"/>
    <property type="evidence" value="ECO:0007669"/>
    <property type="project" value="TreeGrafter"/>
</dbReference>
<dbReference type="GO" id="GO:0006351">
    <property type="term" value="P:DNA-templated transcription"/>
    <property type="evidence" value="ECO:0007669"/>
    <property type="project" value="InterPro"/>
</dbReference>
<dbReference type="AlphaFoldDB" id="Q94579"/>
<dbReference type="PANTHER" id="PTHR23334:SF69">
    <property type="entry name" value="CCAAT_ENHANCER-BINDING PROTEIN GAMMA"/>
    <property type="match status" value="1"/>
</dbReference>
<name>Q94579_HIRME</name>
<evidence type="ECO:0000256" key="6">
    <source>
        <dbReference type="ARBA" id="ARBA00023242"/>
    </source>
</evidence>
<dbReference type="InterPro" id="IPR004827">
    <property type="entry name" value="bZIP"/>
</dbReference>
<evidence type="ECO:0000256" key="5">
    <source>
        <dbReference type="ARBA" id="ARBA00023163"/>
    </source>
</evidence>
<dbReference type="InterPro" id="IPR046347">
    <property type="entry name" value="bZIP_sf"/>
</dbReference>
<dbReference type="InterPro" id="IPR031106">
    <property type="entry name" value="C/EBP"/>
</dbReference>
<dbReference type="GO" id="GO:0005634">
    <property type="term" value="C:nucleus"/>
    <property type="evidence" value="ECO:0007669"/>
    <property type="project" value="UniProtKB-SubCell"/>
</dbReference>
<dbReference type="PANTHER" id="PTHR23334">
    <property type="entry name" value="CCAAT/ENHANCER BINDING PROTEIN"/>
    <property type="match status" value="1"/>
</dbReference>
<proteinExistence type="evidence at transcript level"/>
<evidence type="ECO:0000256" key="3">
    <source>
        <dbReference type="ARBA" id="ARBA00023015"/>
    </source>
</evidence>
<keyword evidence="6" id="KW-0539">Nucleus</keyword>
<evidence type="ECO:0000256" key="7">
    <source>
        <dbReference type="SAM" id="MobiDB-lite"/>
    </source>
</evidence>
<dbReference type="GO" id="GO:0000981">
    <property type="term" value="F:DNA-binding transcription factor activity, RNA polymerase II-specific"/>
    <property type="evidence" value="ECO:0007669"/>
    <property type="project" value="TreeGrafter"/>
</dbReference>
<dbReference type="Pfam" id="PF07716">
    <property type="entry name" value="bZIP_2"/>
    <property type="match status" value="1"/>
</dbReference>
<sequence length="115" mass="13445">MGKKSKKVNKDEEYRKKRERNNVSVRESREKKRQNALIVEQKVQDLTKENSLLEERVSLLTKEITLLKELLLAKAKSSDNSSLSQCESKTTDEGKEEEINCELNNFLDDDFIRLQ</sequence>
<dbReference type="CDD" id="cd14693">
    <property type="entry name" value="bZIP_CEBP"/>
    <property type="match status" value="1"/>
</dbReference>
<accession>Q94579</accession>
<keyword evidence="4" id="KW-0238">DNA-binding</keyword>
<organism evidence="9">
    <name type="scientific">Hirudo medicinalis</name>
    <name type="common">Medicinal leech</name>
    <dbReference type="NCBI Taxonomy" id="6421"/>
    <lineage>
        <taxon>Eukaryota</taxon>
        <taxon>Metazoa</taxon>
        <taxon>Spiralia</taxon>
        <taxon>Lophotrochozoa</taxon>
        <taxon>Annelida</taxon>
        <taxon>Clitellata</taxon>
        <taxon>Hirudinea</taxon>
        <taxon>Hirudinida</taxon>
        <taxon>Hirudiniformes</taxon>
        <taxon>Hirudinidae</taxon>
        <taxon>Hirudo</taxon>
    </lineage>
</organism>
<evidence type="ECO:0000256" key="4">
    <source>
        <dbReference type="ARBA" id="ARBA00023125"/>
    </source>
</evidence>
<keyword evidence="3" id="KW-0805">Transcription regulation</keyword>
<feature type="region of interest" description="Disordered" evidence="7">
    <location>
        <begin position="1"/>
        <end position="31"/>
    </location>
</feature>
<dbReference type="EMBL" id="U67068">
    <property type="protein sequence ID" value="AAB06796.1"/>
    <property type="molecule type" value="mRNA"/>
</dbReference>
<comment type="subcellular location">
    <subcellularLocation>
        <location evidence="1">Nucleus</location>
    </subcellularLocation>
</comment>
<dbReference type="PROSITE" id="PS50217">
    <property type="entry name" value="BZIP"/>
    <property type="match status" value="1"/>
</dbReference>
<reference evidence="9" key="2">
    <citation type="journal article" date="1997" name="Invertebr. Neurosci.">
        <title>A subtractive cDNA library from an identified regenerating neuron is enriched in sequences up-regulated during nerve regeneration.</title>
        <authorList>
            <person name="Korneev S."/>
            <person name="Fedorov A."/>
            <person name="Collins R."/>
            <person name="Blackshaw S.E."/>
            <person name="Davies J.A."/>
        </authorList>
    </citation>
    <scope>NUCLEOTIDE SEQUENCE</scope>
</reference>
<evidence type="ECO:0000259" key="8">
    <source>
        <dbReference type="PROSITE" id="PS50217"/>
    </source>
</evidence>
<gene>
    <name evidence="9" type="primary">C/EBP</name>
</gene>
<evidence type="ECO:0000256" key="2">
    <source>
        <dbReference type="ARBA" id="ARBA00006951"/>
    </source>
</evidence>
<evidence type="ECO:0000313" key="9">
    <source>
        <dbReference type="EMBL" id="AAB06796.1"/>
    </source>
</evidence>
<dbReference type="SMART" id="SM00338">
    <property type="entry name" value="BRLZ"/>
    <property type="match status" value="1"/>
</dbReference>